<protein>
    <submittedName>
        <fullName evidence="10">Glycine/betaine ABC transporter permease</fullName>
    </submittedName>
</protein>
<sequence length="504" mass="55273">MMNLVETFLERREEWLSALFEHLRISLLALIIAIAIAVPLGLILSNKKRLTEWSLQITGIFQTIPSLALLGLFIPFMGIGTLPAVVALVIYAVFPILQGTLTGLAEIDPYLEEAATAFGMTKWEKLKKFKLALAMPILMSGIRTASIMIIGTATLAALVGAGGLGSFILLGIDRNDSALILIGAISSASLAVLFGYGIRLLQDRSPKTILLALLVTLFAVGASYVPMLNKPSKQIVIAGKLGAEPEILINMYKILIENHTDIGVEIKPNFGKTSFLYEALKSGSIDIYPEFTGTITTTLLSTPPTGLSNNPQEVYEYAREAILKQDGLVYLKPMNFQNTYALAVTKDYAKENSIEKISDLAKVQQTALAGFSLEFNDRKDGNVGLKNLYGLNLNVRTMEPALRYQAIANQNVQIIDVYSTDSQIIRNNLKVLEDDKQLFPPYQVAPLLSKATMKKYPELAKVLGQLAGKISTEEMTRMNHAVDVEGKSAAQVAREYLEKEKLLK</sequence>
<evidence type="ECO:0000256" key="5">
    <source>
        <dbReference type="ARBA" id="ARBA00023136"/>
    </source>
</evidence>
<comment type="subcellular location">
    <subcellularLocation>
        <location evidence="8">Cell membrane</location>
        <topology evidence="8">Multi-pass membrane protein</topology>
    </subcellularLocation>
    <subcellularLocation>
        <location evidence="1">Membrane</location>
        <topology evidence="1">Multi-pass membrane protein</topology>
    </subcellularLocation>
</comment>
<dbReference type="FunFam" id="1.10.3720.10:FF:000001">
    <property type="entry name" value="Glycine betaine ABC transporter, permease"/>
    <property type="match status" value="1"/>
</dbReference>
<dbReference type="SUPFAM" id="SSF161098">
    <property type="entry name" value="MetI-like"/>
    <property type="match status" value="1"/>
</dbReference>
<evidence type="ECO:0000256" key="6">
    <source>
        <dbReference type="ARBA" id="ARBA00035642"/>
    </source>
</evidence>
<evidence type="ECO:0000256" key="8">
    <source>
        <dbReference type="RuleBase" id="RU363032"/>
    </source>
</evidence>
<dbReference type="Gene3D" id="3.40.190.120">
    <property type="entry name" value="Osmoprotection protein (prox), domain 2"/>
    <property type="match status" value="1"/>
</dbReference>
<dbReference type="SUPFAM" id="SSF53850">
    <property type="entry name" value="Periplasmic binding protein-like II"/>
    <property type="match status" value="1"/>
</dbReference>
<dbReference type="RefSeq" id="WP_194215549.1">
    <property type="nucleotide sequence ID" value="NZ_AP018400.1"/>
</dbReference>
<evidence type="ECO:0000313" key="10">
    <source>
        <dbReference type="EMBL" id="BBA92153.1"/>
    </source>
</evidence>
<comment type="similarity">
    <text evidence="7">In the N-terminal section; belongs to the binding-protein-dependent transport system permease family.</text>
</comment>
<gene>
    <name evidence="10" type="ORF">SR187_2720</name>
</gene>
<dbReference type="CDD" id="cd13610">
    <property type="entry name" value="PBP2_ChoS"/>
    <property type="match status" value="1"/>
</dbReference>
<dbReference type="GeneID" id="52229116"/>
<dbReference type="PANTHER" id="PTHR30177">
    <property type="entry name" value="GLYCINE BETAINE/L-PROLINE TRANSPORT SYSTEM PERMEASE PROTEIN PROW"/>
    <property type="match status" value="1"/>
</dbReference>
<dbReference type="InterPro" id="IPR007210">
    <property type="entry name" value="ABC_Gly_betaine_transp_sub-bd"/>
</dbReference>
<dbReference type="CDD" id="cd06261">
    <property type="entry name" value="TM_PBP2"/>
    <property type="match status" value="1"/>
</dbReference>
<feature type="domain" description="ABC transmembrane type-1" evidence="9">
    <location>
        <begin position="19"/>
        <end position="202"/>
    </location>
</feature>
<comment type="similarity">
    <text evidence="6">In the C-terminal section; belongs to the OsmX family.</text>
</comment>
<dbReference type="Gene3D" id="3.40.190.10">
    <property type="entry name" value="Periplasmic binding protein-like II"/>
    <property type="match status" value="1"/>
</dbReference>
<keyword evidence="2 8" id="KW-0813">Transport</keyword>
<accession>A0A2Z5U2R6</accession>
<evidence type="ECO:0000256" key="4">
    <source>
        <dbReference type="ARBA" id="ARBA00022989"/>
    </source>
</evidence>
<evidence type="ECO:0000256" key="3">
    <source>
        <dbReference type="ARBA" id="ARBA00022692"/>
    </source>
</evidence>
<feature type="transmembrane region" description="Helical" evidence="8">
    <location>
        <begin position="153"/>
        <end position="172"/>
    </location>
</feature>
<evidence type="ECO:0000256" key="7">
    <source>
        <dbReference type="ARBA" id="ARBA00035652"/>
    </source>
</evidence>
<comment type="similarity">
    <text evidence="8">Belongs to the binding-protein-dependent transport system permease family.</text>
</comment>
<dbReference type="InterPro" id="IPR000515">
    <property type="entry name" value="MetI-like"/>
</dbReference>
<dbReference type="KEGG" id="srq:SR187_2720"/>
<dbReference type="InterPro" id="IPR051204">
    <property type="entry name" value="ABC_transp_perm/SBD"/>
</dbReference>
<dbReference type="GO" id="GO:0043190">
    <property type="term" value="C:ATP-binding cassette (ABC) transporter complex"/>
    <property type="evidence" value="ECO:0007669"/>
    <property type="project" value="InterPro"/>
</dbReference>
<keyword evidence="3 8" id="KW-0812">Transmembrane</keyword>
<dbReference type="InterPro" id="IPR058089">
    <property type="entry name" value="EgtUBC_SBD"/>
</dbReference>
<evidence type="ECO:0000256" key="2">
    <source>
        <dbReference type="ARBA" id="ARBA00022448"/>
    </source>
</evidence>
<dbReference type="Gene3D" id="1.10.3720.10">
    <property type="entry name" value="MetI-like"/>
    <property type="match status" value="1"/>
</dbReference>
<keyword evidence="4 8" id="KW-1133">Transmembrane helix</keyword>
<organism evidence="10 11">
    <name type="scientific">Streptococcus ruminantium</name>
    <dbReference type="NCBI Taxonomy" id="1917441"/>
    <lineage>
        <taxon>Bacteria</taxon>
        <taxon>Bacillati</taxon>
        <taxon>Bacillota</taxon>
        <taxon>Bacilli</taxon>
        <taxon>Lactobacillales</taxon>
        <taxon>Streptococcaceae</taxon>
        <taxon>Streptococcus</taxon>
    </lineage>
</organism>
<dbReference type="Proteomes" id="UP000269331">
    <property type="component" value="Chromosome"/>
</dbReference>
<proteinExistence type="inferred from homology"/>
<dbReference type="Pfam" id="PF04069">
    <property type="entry name" value="OpuAC"/>
    <property type="match status" value="1"/>
</dbReference>
<dbReference type="AlphaFoldDB" id="A0A2Z5U2R6"/>
<dbReference type="GO" id="GO:0022857">
    <property type="term" value="F:transmembrane transporter activity"/>
    <property type="evidence" value="ECO:0007669"/>
    <property type="project" value="InterPro"/>
</dbReference>
<keyword evidence="5 8" id="KW-0472">Membrane</keyword>
<feature type="transmembrane region" description="Helical" evidence="8">
    <location>
        <begin position="208"/>
        <end position="227"/>
    </location>
</feature>
<dbReference type="GO" id="GO:0031460">
    <property type="term" value="P:glycine betaine transport"/>
    <property type="evidence" value="ECO:0007669"/>
    <property type="project" value="TreeGrafter"/>
</dbReference>
<dbReference type="Pfam" id="PF00528">
    <property type="entry name" value="BPD_transp_1"/>
    <property type="match status" value="1"/>
</dbReference>
<name>A0A2Z5U2R6_9STRE</name>
<feature type="transmembrane region" description="Helical" evidence="8">
    <location>
        <begin position="25"/>
        <end position="46"/>
    </location>
</feature>
<dbReference type="InterPro" id="IPR035906">
    <property type="entry name" value="MetI-like_sf"/>
</dbReference>
<dbReference type="PANTHER" id="PTHR30177:SF4">
    <property type="entry name" value="OSMOPROTECTANT IMPORT PERMEASE PROTEIN OSMW"/>
    <property type="match status" value="1"/>
</dbReference>
<feature type="transmembrane region" description="Helical" evidence="8">
    <location>
        <begin position="178"/>
        <end position="196"/>
    </location>
</feature>
<evidence type="ECO:0000313" key="11">
    <source>
        <dbReference type="Proteomes" id="UP000269331"/>
    </source>
</evidence>
<evidence type="ECO:0000259" key="9">
    <source>
        <dbReference type="PROSITE" id="PS50928"/>
    </source>
</evidence>
<dbReference type="EMBL" id="AP018400">
    <property type="protein sequence ID" value="BBA92153.1"/>
    <property type="molecule type" value="Genomic_DNA"/>
</dbReference>
<reference evidence="10 11" key="1">
    <citation type="journal article" date="2018" name="Genome Biol. Evol.">
        <title>Complete Genome Sequence of Streptococcus ruminantium sp. nov. GUT-187T (=DSM 104980T =JCM 31869T), the Type Strain of S. ruminantium, and Comparison with Genome Sequences of Streptococcus suis Strains.</title>
        <authorList>
            <person name="Tohya M."/>
            <person name="Sekizaki T."/>
            <person name="Miyoshi-Akiyama T."/>
        </authorList>
    </citation>
    <scope>NUCLEOTIDE SEQUENCE [LARGE SCALE GENOMIC DNA]</scope>
    <source>
        <strain evidence="10 11">GUT187T</strain>
    </source>
</reference>
<feature type="transmembrane region" description="Helical" evidence="8">
    <location>
        <begin position="67"/>
        <end position="94"/>
    </location>
</feature>
<dbReference type="PROSITE" id="PS50928">
    <property type="entry name" value="ABC_TM1"/>
    <property type="match status" value="1"/>
</dbReference>
<evidence type="ECO:0000256" key="1">
    <source>
        <dbReference type="ARBA" id="ARBA00004141"/>
    </source>
</evidence>